<dbReference type="Gene3D" id="3.40.50.720">
    <property type="entry name" value="NAD(P)-binding Rossmann-like Domain"/>
    <property type="match status" value="1"/>
</dbReference>
<dbReference type="PRINTS" id="PR00081">
    <property type="entry name" value="GDHRDH"/>
</dbReference>
<accession>A0A098LKS6</accession>
<protein>
    <submittedName>
        <fullName evidence="4">Uncharacterized protein</fullName>
    </submittedName>
</protein>
<dbReference type="FunFam" id="3.40.50.720:FF:000084">
    <property type="entry name" value="Short-chain dehydrogenase reductase"/>
    <property type="match status" value="1"/>
</dbReference>
<dbReference type="SUPFAM" id="SSF51735">
    <property type="entry name" value="NAD(P)-binding Rossmann-fold domains"/>
    <property type="match status" value="1"/>
</dbReference>
<organism evidence="4 5">
    <name type="scientific">Sporocytophaga myxococcoides</name>
    <dbReference type="NCBI Taxonomy" id="153721"/>
    <lineage>
        <taxon>Bacteria</taxon>
        <taxon>Pseudomonadati</taxon>
        <taxon>Bacteroidota</taxon>
        <taxon>Cytophagia</taxon>
        <taxon>Cytophagales</taxon>
        <taxon>Cytophagaceae</taxon>
        <taxon>Sporocytophaga</taxon>
    </lineage>
</organism>
<dbReference type="AlphaFoldDB" id="A0A098LKS6"/>
<name>A0A098LKS6_9BACT</name>
<evidence type="ECO:0000256" key="2">
    <source>
        <dbReference type="ARBA" id="ARBA00023002"/>
    </source>
</evidence>
<dbReference type="EMBL" id="BBLT01000011">
    <property type="protein sequence ID" value="GAL87104.1"/>
    <property type="molecule type" value="Genomic_DNA"/>
</dbReference>
<evidence type="ECO:0000313" key="4">
    <source>
        <dbReference type="EMBL" id="GAL87104.1"/>
    </source>
</evidence>
<dbReference type="PANTHER" id="PTHR42760">
    <property type="entry name" value="SHORT-CHAIN DEHYDROGENASES/REDUCTASES FAMILY MEMBER"/>
    <property type="match status" value="1"/>
</dbReference>
<comment type="caution">
    <text evidence="4">The sequence shown here is derived from an EMBL/GenBank/DDBJ whole genome shotgun (WGS) entry which is preliminary data.</text>
</comment>
<dbReference type="GO" id="GO:0016616">
    <property type="term" value="F:oxidoreductase activity, acting on the CH-OH group of donors, NAD or NADP as acceptor"/>
    <property type="evidence" value="ECO:0007669"/>
    <property type="project" value="TreeGrafter"/>
</dbReference>
<dbReference type="RefSeq" id="WP_052430411.1">
    <property type="nucleotide sequence ID" value="NZ_BBLT01000011.1"/>
</dbReference>
<sequence>MAFNTAIGQDSRRNFINQAAVIYFTSCSEDIPSSMNIVPQTNEHEPKEKKKKVRKVAVVTGAARGIGRSVCVALAKEGIDIFGIDILAEASPLAEYPHSTENDLTETKRQVEALGSAFYFAKSDVRNYQQMEDTAKQALAWKGRIDIVAAVAGVQLFKPFELTEQRHWQDTIENNVLGTAYTMRVFTPYLIQQGGGSIVIVSSTQGMRGLRHGAAYSSSKWALVGLGKSAAIDLGGHNITVNIVVPGLIDTAMTRNERRWREAMGAGFENTKLTEEFVSKTLAERDVLHLPWLSPDDVAPVVVFLTSDAARKITGAVYDVTGGTSTTYTS</sequence>
<dbReference type="InterPro" id="IPR002347">
    <property type="entry name" value="SDR_fam"/>
</dbReference>
<dbReference type="GO" id="GO:0006633">
    <property type="term" value="P:fatty acid biosynthetic process"/>
    <property type="evidence" value="ECO:0007669"/>
    <property type="project" value="TreeGrafter"/>
</dbReference>
<comment type="similarity">
    <text evidence="1 3">Belongs to the short-chain dehydrogenases/reductases (SDR) family.</text>
</comment>
<dbReference type="Pfam" id="PF00106">
    <property type="entry name" value="adh_short"/>
    <property type="match status" value="1"/>
</dbReference>
<dbReference type="InterPro" id="IPR020904">
    <property type="entry name" value="Sc_DH/Rdtase_CS"/>
</dbReference>
<evidence type="ECO:0000256" key="3">
    <source>
        <dbReference type="RuleBase" id="RU000363"/>
    </source>
</evidence>
<evidence type="ECO:0000256" key="1">
    <source>
        <dbReference type="ARBA" id="ARBA00006484"/>
    </source>
</evidence>
<dbReference type="Proteomes" id="UP000030185">
    <property type="component" value="Unassembled WGS sequence"/>
</dbReference>
<dbReference type="InterPro" id="IPR036291">
    <property type="entry name" value="NAD(P)-bd_dom_sf"/>
</dbReference>
<dbReference type="CDD" id="cd05233">
    <property type="entry name" value="SDR_c"/>
    <property type="match status" value="1"/>
</dbReference>
<dbReference type="eggNOG" id="COG1028">
    <property type="taxonomic scope" value="Bacteria"/>
</dbReference>
<dbReference type="OrthoDB" id="9788235at2"/>
<proteinExistence type="inferred from homology"/>
<dbReference type="GO" id="GO:0048038">
    <property type="term" value="F:quinone binding"/>
    <property type="evidence" value="ECO:0007669"/>
    <property type="project" value="TreeGrafter"/>
</dbReference>
<dbReference type="STRING" id="153721.MYP_4334"/>
<gene>
    <name evidence="4" type="ORF">MYP_4334</name>
</gene>
<keyword evidence="2" id="KW-0560">Oxidoreductase</keyword>
<reference evidence="4 5" key="1">
    <citation type="submission" date="2014-09" db="EMBL/GenBank/DDBJ databases">
        <title>Sporocytophaga myxococcoides PG-01 genome sequencing.</title>
        <authorList>
            <person name="Liu L."/>
            <person name="Gao P.J."/>
            <person name="Chen G.J."/>
            <person name="Wang L.S."/>
        </authorList>
    </citation>
    <scope>NUCLEOTIDE SEQUENCE [LARGE SCALE GENOMIC DNA]</scope>
    <source>
        <strain evidence="4 5">PG-01</strain>
    </source>
</reference>
<evidence type="ECO:0000313" key="5">
    <source>
        <dbReference type="Proteomes" id="UP000030185"/>
    </source>
</evidence>
<dbReference type="PROSITE" id="PS00061">
    <property type="entry name" value="ADH_SHORT"/>
    <property type="match status" value="1"/>
</dbReference>
<dbReference type="PANTHER" id="PTHR42760:SF133">
    <property type="entry name" value="3-OXOACYL-[ACYL-CARRIER-PROTEIN] REDUCTASE"/>
    <property type="match status" value="1"/>
</dbReference>
<keyword evidence="5" id="KW-1185">Reference proteome</keyword>
<dbReference type="PRINTS" id="PR00080">
    <property type="entry name" value="SDRFAMILY"/>
</dbReference>